<protein>
    <submittedName>
        <fullName evidence="2">Cell wall biogenesis protein</fullName>
    </submittedName>
</protein>
<evidence type="ECO:0000313" key="3">
    <source>
        <dbReference type="Proteomes" id="UP000887458"/>
    </source>
</evidence>
<feature type="region of interest" description="Disordered" evidence="1">
    <location>
        <begin position="712"/>
        <end position="731"/>
    </location>
</feature>
<dbReference type="Pfam" id="PF12722">
    <property type="entry name" value="Hid1"/>
    <property type="match status" value="1"/>
</dbReference>
<dbReference type="PANTHER" id="PTHR21575">
    <property type="entry name" value="PROTEIN HID1"/>
    <property type="match status" value="1"/>
</dbReference>
<evidence type="ECO:0000313" key="2">
    <source>
        <dbReference type="EMBL" id="KAH9422176.1"/>
    </source>
</evidence>
<organism evidence="2 3">
    <name type="scientific">Dermatophagoides pteronyssinus</name>
    <name type="common">European house dust mite</name>
    <dbReference type="NCBI Taxonomy" id="6956"/>
    <lineage>
        <taxon>Eukaryota</taxon>
        <taxon>Metazoa</taxon>
        <taxon>Ecdysozoa</taxon>
        <taxon>Arthropoda</taxon>
        <taxon>Chelicerata</taxon>
        <taxon>Arachnida</taxon>
        <taxon>Acari</taxon>
        <taxon>Acariformes</taxon>
        <taxon>Sarcoptiformes</taxon>
        <taxon>Astigmata</taxon>
        <taxon>Psoroptidia</taxon>
        <taxon>Analgoidea</taxon>
        <taxon>Pyroglyphidae</taxon>
        <taxon>Dermatophagoidinae</taxon>
        <taxon>Dermatophagoides</taxon>
    </lineage>
</organism>
<reference evidence="2 3" key="2">
    <citation type="journal article" date="2022" name="Mol. Biol. Evol.">
        <title>Comparative Genomics Reveals Insights into the Divergent Evolution of Astigmatic Mites and Household Pest Adaptations.</title>
        <authorList>
            <person name="Xiong Q."/>
            <person name="Wan A.T."/>
            <person name="Liu X."/>
            <person name="Fung C.S."/>
            <person name="Xiao X."/>
            <person name="Malainual N."/>
            <person name="Hou J."/>
            <person name="Wang L."/>
            <person name="Wang M."/>
            <person name="Yang K.Y."/>
            <person name="Cui Y."/>
            <person name="Leung E.L."/>
            <person name="Nong W."/>
            <person name="Shin S.K."/>
            <person name="Au S.W."/>
            <person name="Jeong K.Y."/>
            <person name="Chew F.T."/>
            <person name="Hui J.H."/>
            <person name="Leung T.F."/>
            <person name="Tungtrongchitr A."/>
            <person name="Zhong N."/>
            <person name="Liu Z."/>
            <person name="Tsui S.K."/>
        </authorList>
    </citation>
    <scope>NUCLEOTIDE SEQUENCE [LARGE SCALE GENOMIC DNA]</scope>
    <source>
        <strain evidence="2">Derp</strain>
    </source>
</reference>
<reference evidence="2 3" key="1">
    <citation type="journal article" date="2018" name="J. Allergy Clin. Immunol.">
        <title>High-quality assembly of Dermatophagoides pteronyssinus genome and transcriptome reveals a wide range of novel allergens.</title>
        <authorList>
            <person name="Liu X.Y."/>
            <person name="Yang K.Y."/>
            <person name="Wang M.Q."/>
            <person name="Kwok J.S."/>
            <person name="Zeng X."/>
            <person name="Yang Z."/>
            <person name="Xiao X.J."/>
            <person name="Lau C.P."/>
            <person name="Li Y."/>
            <person name="Huang Z.M."/>
            <person name="Ba J.G."/>
            <person name="Yim A.K."/>
            <person name="Ouyang C.Y."/>
            <person name="Ngai S.M."/>
            <person name="Chan T.F."/>
            <person name="Leung E.L."/>
            <person name="Liu L."/>
            <person name="Liu Z.G."/>
            <person name="Tsui S.K."/>
        </authorList>
    </citation>
    <scope>NUCLEOTIDE SEQUENCE [LARGE SCALE GENOMIC DNA]</scope>
    <source>
        <strain evidence="2">Derp</strain>
    </source>
</reference>
<dbReference type="PANTHER" id="PTHR21575:SF12">
    <property type="entry name" value="PROTEIN HID1"/>
    <property type="match status" value="1"/>
</dbReference>
<feature type="region of interest" description="Disordered" evidence="1">
    <location>
        <begin position="670"/>
        <end position="707"/>
    </location>
</feature>
<feature type="compositionally biased region" description="Polar residues" evidence="1">
    <location>
        <begin position="676"/>
        <end position="707"/>
    </location>
</feature>
<sequence length="931" mass="106025">MGNTDTKLSYRQAVINLTTRSQPIEPDDEFWSQFWHENHIDSIGDVFALLTAQEIRQLRDESPSNLSTLCYKAVEQLVRVTDTLCNTASQHRTVLTCSALLTRILPYLFEDSEWRQFFWTQFPTTQESIDENNLLTSSSSYHHQRNRPLKSDLSGCEILNQQIPLSHSLLLAIADLLFCPDFTVAPLDSKGNRFGAPDTPPEDLQSIDSCEYIWEAGVGCSIASPSSTTYDNHRTQLLRLLLTCFSESMYCSAVHVGHQPNRWIQFFTSIENRHALPLFTSLLNTVFAYNPNNFLPFNHLIFQDSKEPLVEVSLQILIVILDHDFSTPISSSIEEAKKSSPLVSSQDNLFINYISRIHREDDFEFILKGFTKLLNNPLQQSYLPNSMKKIKFHQELLVLFWKICDYNKKFMYYVLKTCDVLKILVPILYHLNDARADRSRVGLVHIGVFIILLLSGERNFGVRLNRPYQAIVPMDLPIFSGTHADLLVIVFHKLITTGHQRLQPLFDCLLTILVNVSPYLKTLSMVASAKILHLLEAFSTPWFLFSNPTNHHLVFFLLEIFNNIIQYQFDGNSNLIYTIIRKRNVFHTLSNLPTDYGTIQRSLNQAKLQTFNLATATTTTTNPSTGQMKRFNRQQSNKSIKNQQGRPLSLIESSSSSINRSSVIDYDDDITHATHSHPSTPIDCNNENRGISLSSSTHPITTMTSSSPVDQLMTTNEQSNSPTPSLLSTSTNQMMNITLAAVPKLEKMTERTHPNPKIDQEDNEDHEQSSSAAAASNRTNSRRPKSMSRQSSTASDDHSSAGSSSRGSKEQKNIAQDIGNWHPTTEWIISWKQKLPLQTIMRMLQVLVPQVEKMCLDKGITDENEILKFLQHGTLVGLLPVPHPILIRKYQTNIGTTIWFRTYMWGIIYLSNSDPPIWYDTEVRLFEIQKS</sequence>
<dbReference type="InterPro" id="IPR026705">
    <property type="entry name" value="Hid-1/Ecm30"/>
</dbReference>
<feature type="compositionally biased region" description="Polar residues" evidence="1">
    <location>
        <begin position="622"/>
        <end position="646"/>
    </location>
</feature>
<name>A0ABQ8JHU4_DERPT</name>
<keyword evidence="3" id="KW-1185">Reference proteome</keyword>
<feature type="compositionally biased region" description="Low complexity" evidence="1">
    <location>
        <begin position="719"/>
        <end position="731"/>
    </location>
</feature>
<proteinExistence type="predicted"/>
<feature type="compositionally biased region" description="Basic and acidic residues" evidence="1">
    <location>
        <begin position="744"/>
        <end position="760"/>
    </location>
</feature>
<dbReference type="EMBL" id="NJHN03000037">
    <property type="protein sequence ID" value="KAH9422176.1"/>
    <property type="molecule type" value="Genomic_DNA"/>
</dbReference>
<evidence type="ECO:0000256" key="1">
    <source>
        <dbReference type="SAM" id="MobiDB-lite"/>
    </source>
</evidence>
<feature type="compositionally biased region" description="Low complexity" evidence="1">
    <location>
        <begin position="788"/>
        <end position="806"/>
    </location>
</feature>
<dbReference type="Proteomes" id="UP000887458">
    <property type="component" value="Unassembled WGS sequence"/>
</dbReference>
<comment type="caution">
    <text evidence="2">The sequence shown here is derived from an EMBL/GenBank/DDBJ whole genome shotgun (WGS) entry which is preliminary data.</text>
</comment>
<gene>
    <name evidence="2" type="primary">HID1</name>
    <name evidence="2" type="ORF">DERP_002471</name>
</gene>
<feature type="region of interest" description="Disordered" evidence="1">
    <location>
        <begin position="743"/>
        <end position="813"/>
    </location>
</feature>
<accession>A0ABQ8JHU4</accession>
<feature type="region of interest" description="Disordered" evidence="1">
    <location>
        <begin position="618"/>
        <end position="654"/>
    </location>
</feature>